<sequence>MSEDEQWKVRRACQARRQWAFCPPFWELCTGIVVWVVERRRTSSKRRHLELLERTLKRSRQGHPGSGQHVHLEAFLAQECEQPEKLGDHLEAKSGLRTDSRRVNEDGAE</sequence>
<accession>A0ACB8RIE5</accession>
<proteinExistence type="predicted"/>
<dbReference type="Proteomes" id="UP000814033">
    <property type="component" value="Unassembled WGS sequence"/>
</dbReference>
<protein>
    <submittedName>
        <fullName evidence="1">Uncharacterized protein</fullName>
    </submittedName>
</protein>
<evidence type="ECO:0000313" key="1">
    <source>
        <dbReference type="EMBL" id="KAI0044019.1"/>
    </source>
</evidence>
<comment type="caution">
    <text evidence="1">The sequence shown here is derived from an EMBL/GenBank/DDBJ whole genome shotgun (WGS) entry which is preliminary data.</text>
</comment>
<name>A0ACB8RIE5_9AGAM</name>
<dbReference type="EMBL" id="MU275997">
    <property type="protein sequence ID" value="KAI0044019.1"/>
    <property type="molecule type" value="Genomic_DNA"/>
</dbReference>
<keyword evidence="2" id="KW-1185">Reference proteome</keyword>
<reference evidence="1" key="1">
    <citation type="submission" date="2021-02" db="EMBL/GenBank/DDBJ databases">
        <authorList>
            <consortium name="DOE Joint Genome Institute"/>
            <person name="Ahrendt S."/>
            <person name="Looney B.P."/>
            <person name="Miyauchi S."/>
            <person name="Morin E."/>
            <person name="Drula E."/>
            <person name="Courty P.E."/>
            <person name="Chicoki N."/>
            <person name="Fauchery L."/>
            <person name="Kohler A."/>
            <person name="Kuo A."/>
            <person name="Labutti K."/>
            <person name="Pangilinan J."/>
            <person name="Lipzen A."/>
            <person name="Riley R."/>
            <person name="Andreopoulos W."/>
            <person name="He G."/>
            <person name="Johnson J."/>
            <person name="Barry K.W."/>
            <person name="Grigoriev I.V."/>
            <person name="Nagy L."/>
            <person name="Hibbett D."/>
            <person name="Henrissat B."/>
            <person name="Matheny P.B."/>
            <person name="Labbe J."/>
            <person name="Martin F."/>
        </authorList>
    </citation>
    <scope>NUCLEOTIDE SEQUENCE</scope>
    <source>
        <strain evidence="1">FP105234-sp</strain>
    </source>
</reference>
<reference evidence="1" key="2">
    <citation type="journal article" date="2022" name="New Phytol.">
        <title>Evolutionary transition to the ectomycorrhizal habit in the genomes of a hyperdiverse lineage of mushroom-forming fungi.</title>
        <authorList>
            <person name="Looney B."/>
            <person name="Miyauchi S."/>
            <person name="Morin E."/>
            <person name="Drula E."/>
            <person name="Courty P.E."/>
            <person name="Kohler A."/>
            <person name="Kuo A."/>
            <person name="LaButti K."/>
            <person name="Pangilinan J."/>
            <person name="Lipzen A."/>
            <person name="Riley R."/>
            <person name="Andreopoulos W."/>
            <person name="He G."/>
            <person name="Johnson J."/>
            <person name="Nolan M."/>
            <person name="Tritt A."/>
            <person name="Barry K.W."/>
            <person name="Grigoriev I.V."/>
            <person name="Nagy L.G."/>
            <person name="Hibbett D."/>
            <person name="Henrissat B."/>
            <person name="Matheny P.B."/>
            <person name="Labbe J."/>
            <person name="Martin F.M."/>
        </authorList>
    </citation>
    <scope>NUCLEOTIDE SEQUENCE</scope>
    <source>
        <strain evidence="1">FP105234-sp</strain>
    </source>
</reference>
<organism evidence="1 2">
    <name type="scientific">Auriscalpium vulgare</name>
    <dbReference type="NCBI Taxonomy" id="40419"/>
    <lineage>
        <taxon>Eukaryota</taxon>
        <taxon>Fungi</taxon>
        <taxon>Dikarya</taxon>
        <taxon>Basidiomycota</taxon>
        <taxon>Agaricomycotina</taxon>
        <taxon>Agaricomycetes</taxon>
        <taxon>Russulales</taxon>
        <taxon>Auriscalpiaceae</taxon>
        <taxon>Auriscalpium</taxon>
    </lineage>
</organism>
<gene>
    <name evidence="1" type="ORF">FA95DRAFT_1562702</name>
</gene>
<evidence type="ECO:0000313" key="2">
    <source>
        <dbReference type="Proteomes" id="UP000814033"/>
    </source>
</evidence>